<reference evidence="1 2" key="1">
    <citation type="journal article" date="2019" name="Syst. Appl. Microbiol.">
        <title>Microvirga tunisiensis sp. nov., a root nodule symbiotic bacterium isolated from Lupinus micranthus and L. luteus grown in Northern Tunisia.</title>
        <authorList>
            <person name="Msaddak A."/>
            <person name="Rejili M."/>
            <person name="Duran D."/>
            <person name="Mars M."/>
            <person name="Palacios J.M."/>
            <person name="Ruiz-Argueso T."/>
            <person name="Rey L."/>
            <person name="Imperial J."/>
        </authorList>
    </citation>
    <scope>NUCLEOTIDE SEQUENCE [LARGE SCALE GENOMIC DNA]</scope>
    <source>
        <strain evidence="1 2">Lmie10</strain>
    </source>
</reference>
<evidence type="ECO:0000313" key="1">
    <source>
        <dbReference type="EMBL" id="MPR29155.1"/>
    </source>
</evidence>
<dbReference type="AlphaFoldDB" id="A0A5N7MQ79"/>
<dbReference type="GO" id="GO:0006355">
    <property type="term" value="P:regulation of DNA-templated transcription"/>
    <property type="evidence" value="ECO:0007669"/>
    <property type="project" value="InterPro"/>
</dbReference>
<dbReference type="Pfam" id="PF07181">
    <property type="entry name" value="VirC2"/>
    <property type="match status" value="1"/>
</dbReference>
<dbReference type="SUPFAM" id="SSF47598">
    <property type="entry name" value="Ribbon-helix-helix"/>
    <property type="match status" value="1"/>
</dbReference>
<accession>A0A5N7MQ79</accession>
<dbReference type="InterPro" id="IPR009841">
    <property type="entry name" value="VirC2"/>
</dbReference>
<dbReference type="EMBL" id="VOSK01000203">
    <property type="protein sequence ID" value="MPR29155.1"/>
    <property type="molecule type" value="Genomic_DNA"/>
</dbReference>
<dbReference type="InterPro" id="IPR038473">
    <property type="entry name" value="VirC2_C_sf"/>
</dbReference>
<name>A0A5N7MQ79_9HYPH</name>
<comment type="caution">
    <text evidence="1">The sequence shown here is derived from an EMBL/GenBank/DDBJ whole genome shotgun (WGS) entry which is preliminary data.</text>
</comment>
<sequence>MGIRKPTVSVMEACRLTAIRSGRTPTASTLASPNPSETMASIEQIGRPTGNRTAPAQALPARKAVILSEERHEPDPKVQVFLSAALPARGISASFDMLVRQYRPAKALQMILQRALGDYELMLSDGSFTKIMPVYSVEEPLVVVASSRMMPRRLVDIALAHFDPLGFESARAFGRKLATSALAVFFDRETGRLVLSR</sequence>
<dbReference type="Gene3D" id="1.10.1220.190">
    <property type="entry name" value="VirC2, RHH domain"/>
    <property type="match status" value="1"/>
</dbReference>
<organism evidence="1 2">
    <name type="scientific">Microvirga tunisiensis</name>
    <dbReference type="NCBI Taxonomy" id="2108360"/>
    <lineage>
        <taxon>Bacteria</taxon>
        <taxon>Pseudomonadati</taxon>
        <taxon>Pseudomonadota</taxon>
        <taxon>Alphaproteobacteria</taxon>
        <taxon>Hyphomicrobiales</taxon>
        <taxon>Methylobacteriaceae</taxon>
        <taxon>Microvirga</taxon>
    </lineage>
</organism>
<dbReference type="PIRSF" id="PIRSF016094">
    <property type="entry name" value="VirC2"/>
    <property type="match status" value="1"/>
</dbReference>
<evidence type="ECO:0000313" key="2">
    <source>
        <dbReference type="Proteomes" id="UP000403266"/>
    </source>
</evidence>
<dbReference type="InterPro" id="IPR010985">
    <property type="entry name" value="Ribbon_hlx_hlx"/>
</dbReference>
<dbReference type="OrthoDB" id="8373325at2"/>
<gene>
    <name evidence="1" type="ORF">FS320_29650</name>
</gene>
<protein>
    <submittedName>
        <fullName evidence="1">Virulence protein</fullName>
    </submittedName>
</protein>
<dbReference type="RefSeq" id="WP_152715840.1">
    <property type="nucleotide sequence ID" value="NZ_VOSJ01000211.1"/>
</dbReference>
<keyword evidence="2" id="KW-1185">Reference proteome</keyword>
<proteinExistence type="predicted"/>
<dbReference type="Proteomes" id="UP000403266">
    <property type="component" value="Unassembled WGS sequence"/>
</dbReference>